<feature type="region of interest" description="Disordered" evidence="1">
    <location>
        <begin position="202"/>
        <end position="234"/>
    </location>
</feature>
<evidence type="ECO:0000313" key="3">
    <source>
        <dbReference type="Proteomes" id="UP000007322"/>
    </source>
</evidence>
<dbReference type="OrthoDB" id="187522at2759"/>
<reference evidence="2 3" key="1">
    <citation type="journal article" date="2011" name="Nat. Biotechnol.">
        <title>Comparative genomic analysis of the thermophilic biomass-degrading fungi Myceliophthora thermophila and Thielavia terrestris.</title>
        <authorList>
            <person name="Berka R.M."/>
            <person name="Grigoriev I.V."/>
            <person name="Otillar R."/>
            <person name="Salamov A."/>
            <person name="Grimwood J."/>
            <person name="Reid I."/>
            <person name="Ishmael N."/>
            <person name="John T."/>
            <person name="Darmond C."/>
            <person name="Moisan M.-C."/>
            <person name="Henrissat B."/>
            <person name="Coutinho P.M."/>
            <person name="Lombard V."/>
            <person name="Natvig D.O."/>
            <person name="Lindquist E."/>
            <person name="Schmutz J."/>
            <person name="Lucas S."/>
            <person name="Harris P."/>
            <person name="Powlowski J."/>
            <person name="Bellemare A."/>
            <person name="Taylor D."/>
            <person name="Butler G."/>
            <person name="de Vries R.P."/>
            <person name="Allijn I.E."/>
            <person name="van den Brink J."/>
            <person name="Ushinsky S."/>
            <person name="Storms R."/>
            <person name="Powell A.J."/>
            <person name="Paulsen I.T."/>
            <person name="Elbourne L.D.H."/>
            <person name="Baker S.E."/>
            <person name="Magnuson J."/>
            <person name="LaBoissiere S."/>
            <person name="Clutterbuck A.J."/>
            <person name="Martinez D."/>
            <person name="Wogulis M."/>
            <person name="de Leon A.L."/>
            <person name="Rey M.W."/>
            <person name="Tsang A."/>
        </authorList>
    </citation>
    <scope>NUCLEOTIDE SEQUENCE [LARGE SCALE GENOMIC DNA]</scope>
    <source>
        <strain evidence="3">ATCC 42464 / BCRC 31852 / DSM 1799</strain>
    </source>
</reference>
<dbReference type="GeneID" id="11509820"/>
<dbReference type="HOGENOM" id="CLU_1185740_0_0_1"/>
<gene>
    <name evidence="2" type="ORF">MYCTH_2131203</name>
</gene>
<dbReference type="KEGG" id="mtm:MYCTH_2131203"/>
<dbReference type="EMBL" id="CP003008">
    <property type="protein sequence ID" value="AEO62024.1"/>
    <property type="molecule type" value="Genomic_DNA"/>
</dbReference>
<evidence type="ECO:0000256" key="1">
    <source>
        <dbReference type="SAM" id="MobiDB-lite"/>
    </source>
</evidence>
<evidence type="ECO:0000313" key="2">
    <source>
        <dbReference type="EMBL" id="AEO62024.1"/>
    </source>
</evidence>
<dbReference type="AlphaFoldDB" id="G2QNF1"/>
<dbReference type="RefSeq" id="XP_003667269.1">
    <property type="nucleotide sequence ID" value="XM_003667221.1"/>
</dbReference>
<feature type="compositionally biased region" description="Basic and acidic residues" evidence="1">
    <location>
        <begin position="208"/>
        <end position="219"/>
    </location>
</feature>
<dbReference type="STRING" id="573729.G2QNF1"/>
<sequence length="234" mass="25468">MSACNVVLVIKYQYQFASITLALAARKNLIIDTDLFSGGGSSGGGGGSWNFAGSDPARAAHVVNAGAGWPPRVRVVFLGDDVGGRVAHRRAAHGCDDENNDDDNDDPCTGPGGRRGIRWRWRNYAIRGLGGEEDEEEGGDGLFEFGNAWGRNWVLDCRDGTNRWVWDEEVRNQFFLRLKVPDERAAEVVDDLFLRSAFGPEAAAGRGKVNEEREQKLGRETGACSSRGHDEGGL</sequence>
<dbReference type="InParanoid" id="G2QNF1"/>
<name>G2QNF1_THET4</name>
<proteinExistence type="predicted"/>
<feature type="compositionally biased region" description="Acidic residues" evidence="1">
    <location>
        <begin position="97"/>
        <end position="106"/>
    </location>
</feature>
<organism evidence="2 3">
    <name type="scientific">Thermothelomyces thermophilus (strain ATCC 42464 / BCRC 31852 / DSM 1799)</name>
    <name type="common">Sporotrichum thermophile</name>
    <dbReference type="NCBI Taxonomy" id="573729"/>
    <lineage>
        <taxon>Eukaryota</taxon>
        <taxon>Fungi</taxon>
        <taxon>Dikarya</taxon>
        <taxon>Ascomycota</taxon>
        <taxon>Pezizomycotina</taxon>
        <taxon>Sordariomycetes</taxon>
        <taxon>Sordariomycetidae</taxon>
        <taxon>Sordariales</taxon>
        <taxon>Chaetomiaceae</taxon>
        <taxon>Thermothelomyces</taxon>
    </lineage>
</organism>
<dbReference type="Proteomes" id="UP000007322">
    <property type="component" value="Chromosome 7"/>
</dbReference>
<keyword evidence="3" id="KW-1185">Reference proteome</keyword>
<accession>G2QNF1</accession>
<feature type="region of interest" description="Disordered" evidence="1">
    <location>
        <begin position="93"/>
        <end position="112"/>
    </location>
</feature>
<dbReference type="VEuPathDB" id="FungiDB:MYCTH_2131203"/>
<protein>
    <submittedName>
        <fullName evidence="2">Uncharacterized protein</fullName>
    </submittedName>
</protein>